<dbReference type="Proteomes" id="UP001234297">
    <property type="component" value="Chromosome 2"/>
</dbReference>
<evidence type="ECO:0000313" key="1">
    <source>
        <dbReference type="EMBL" id="KAJ8643088.1"/>
    </source>
</evidence>
<keyword evidence="2" id="KW-1185">Reference proteome</keyword>
<evidence type="ECO:0000313" key="2">
    <source>
        <dbReference type="Proteomes" id="UP001234297"/>
    </source>
</evidence>
<gene>
    <name evidence="1" type="ORF">MRB53_004836</name>
</gene>
<proteinExistence type="predicted"/>
<accession>A0ACC2MBW5</accession>
<name>A0ACC2MBW5_PERAE</name>
<reference evidence="1 2" key="1">
    <citation type="journal article" date="2022" name="Hortic Res">
        <title>A haplotype resolved chromosomal level avocado genome allows analysis of novel avocado genes.</title>
        <authorList>
            <person name="Nath O."/>
            <person name="Fletcher S.J."/>
            <person name="Hayward A."/>
            <person name="Shaw L.M."/>
            <person name="Masouleh A.K."/>
            <person name="Furtado A."/>
            <person name="Henry R.J."/>
            <person name="Mitter N."/>
        </authorList>
    </citation>
    <scope>NUCLEOTIDE SEQUENCE [LARGE SCALE GENOMIC DNA]</scope>
    <source>
        <strain evidence="2">cv. Hass</strain>
    </source>
</reference>
<dbReference type="EMBL" id="CM056810">
    <property type="protein sequence ID" value="KAJ8643088.1"/>
    <property type="molecule type" value="Genomic_DNA"/>
</dbReference>
<comment type="caution">
    <text evidence="1">The sequence shown here is derived from an EMBL/GenBank/DDBJ whole genome shotgun (WGS) entry which is preliminary data.</text>
</comment>
<organism evidence="1 2">
    <name type="scientific">Persea americana</name>
    <name type="common">Avocado</name>
    <dbReference type="NCBI Taxonomy" id="3435"/>
    <lineage>
        <taxon>Eukaryota</taxon>
        <taxon>Viridiplantae</taxon>
        <taxon>Streptophyta</taxon>
        <taxon>Embryophyta</taxon>
        <taxon>Tracheophyta</taxon>
        <taxon>Spermatophyta</taxon>
        <taxon>Magnoliopsida</taxon>
        <taxon>Magnoliidae</taxon>
        <taxon>Laurales</taxon>
        <taxon>Lauraceae</taxon>
        <taxon>Persea</taxon>
    </lineage>
</organism>
<sequence>MHCINMLPQYRLSWLSFFMVLFHLAGADVGTATFYNPPYLPSACYGNDASQFPSNNLFAAAGEGIWDNGASCGRQYLVRCLSAAEPKNACVAGRTIQVKIADRANSSVSRPSRAGTTMVLSVSAFGMIANTAAMEINIEFQQV</sequence>
<protein>
    <submittedName>
        <fullName evidence="1">Uncharacterized protein</fullName>
    </submittedName>
</protein>